<dbReference type="Proteomes" id="UP000283210">
    <property type="component" value="Chromosome 19"/>
</dbReference>
<evidence type="ECO:0000313" key="2">
    <source>
        <dbReference type="Proteomes" id="UP000283210"/>
    </source>
</evidence>
<dbReference type="AlphaFoldDB" id="A0A437CAB0"/>
<keyword evidence="2" id="KW-1185">Reference proteome</keyword>
<proteinExistence type="predicted"/>
<evidence type="ECO:0000313" key="1">
    <source>
        <dbReference type="EMBL" id="RVE59518.1"/>
    </source>
</evidence>
<accession>A0A437CAB0</accession>
<dbReference type="EMBL" id="CM012455">
    <property type="protein sequence ID" value="RVE59518.1"/>
    <property type="molecule type" value="Genomic_DNA"/>
</dbReference>
<reference evidence="1 2" key="1">
    <citation type="submission" date="2018-11" db="EMBL/GenBank/DDBJ databases">
        <authorList>
            <person name="Lopez-Roques C."/>
            <person name="Donnadieu C."/>
            <person name="Bouchez O."/>
            <person name="Klopp C."/>
            <person name="Cabau C."/>
            <person name="Zahm M."/>
        </authorList>
    </citation>
    <scope>NUCLEOTIDE SEQUENCE [LARGE SCALE GENOMIC DNA]</scope>
    <source>
        <strain evidence="1">RS831</strain>
        <tissue evidence="1">Whole body</tissue>
    </source>
</reference>
<protein>
    <submittedName>
        <fullName evidence="1">Uncharacterized protein</fullName>
    </submittedName>
</protein>
<organism evidence="1 2">
    <name type="scientific">Oryzias javanicus</name>
    <name type="common">Javanese ricefish</name>
    <name type="synonym">Aplocheilus javanicus</name>
    <dbReference type="NCBI Taxonomy" id="123683"/>
    <lineage>
        <taxon>Eukaryota</taxon>
        <taxon>Metazoa</taxon>
        <taxon>Chordata</taxon>
        <taxon>Craniata</taxon>
        <taxon>Vertebrata</taxon>
        <taxon>Euteleostomi</taxon>
        <taxon>Actinopterygii</taxon>
        <taxon>Neopterygii</taxon>
        <taxon>Teleostei</taxon>
        <taxon>Neoteleostei</taxon>
        <taxon>Acanthomorphata</taxon>
        <taxon>Ovalentaria</taxon>
        <taxon>Atherinomorphae</taxon>
        <taxon>Beloniformes</taxon>
        <taxon>Adrianichthyidae</taxon>
        <taxon>Oryziinae</taxon>
        <taxon>Oryzias</taxon>
    </lineage>
</organism>
<reference evidence="1 2" key="2">
    <citation type="submission" date="2019-01" db="EMBL/GenBank/DDBJ databases">
        <title>A chromosome length genome reference of the Java medaka (oryzias javanicus).</title>
        <authorList>
            <person name="Herpin A."/>
            <person name="Takehana Y."/>
            <person name="Naruse K."/>
            <person name="Ansai S."/>
            <person name="Kawaguchi M."/>
        </authorList>
    </citation>
    <scope>NUCLEOTIDE SEQUENCE [LARGE SCALE GENOMIC DNA]</scope>
    <source>
        <strain evidence="1">RS831</strain>
        <tissue evidence="1">Whole body</tissue>
    </source>
</reference>
<sequence length="109" mass="11664">MQVSVNKMVSSLKVGEDLDSAKSPARPIVTLSLKQVDVHPPVLILTPPKTAPFLFRRAVSVIAATSSVLENVFLMLSVAAALRVSIINQERLLYWVKTVGGAVAALLAQ</sequence>
<gene>
    <name evidence="1" type="ORF">OJAV_G00189300</name>
</gene>
<name>A0A437CAB0_ORYJA</name>